<dbReference type="EMBL" id="CP128399">
    <property type="protein sequence ID" value="WJW66345.1"/>
    <property type="molecule type" value="Genomic_DNA"/>
</dbReference>
<evidence type="ECO:0000256" key="1">
    <source>
        <dbReference type="ARBA" id="ARBA00004651"/>
    </source>
</evidence>
<dbReference type="GO" id="GO:0005886">
    <property type="term" value="C:plasma membrane"/>
    <property type="evidence" value="ECO:0007669"/>
    <property type="project" value="UniProtKB-SubCell"/>
</dbReference>
<keyword evidence="5 8" id="KW-0812">Transmembrane</keyword>
<dbReference type="GO" id="GO:0009103">
    <property type="term" value="P:lipopolysaccharide biosynthetic process"/>
    <property type="evidence" value="ECO:0007669"/>
    <property type="project" value="UniProtKB-ARBA"/>
</dbReference>
<keyword evidence="7 8" id="KW-0472">Membrane</keyword>
<keyword evidence="12" id="KW-1185">Reference proteome</keyword>
<feature type="transmembrane region" description="Helical" evidence="8">
    <location>
        <begin position="309"/>
        <end position="330"/>
    </location>
</feature>
<evidence type="ECO:0000313" key="10">
    <source>
        <dbReference type="EMBL" id="WJW66345.1"/>
    </source>
</evidence>
<accession>A0A8T7LQY8</accession>
<organism evidence="9 11">
    <name type="scientific">Candidatus Chlorohelix allophototropha</name>
    <dbReference type="NCBI Taxonomy" id="3003348"/>
    <lineage>
        <taxon>Bacteria</taxon>
        <taxon>Bacillati</taxon>
        <taxon>Chloroflexota</taxon>
        <taxon>Chloroflexia</taxon>
        <taxon>Candidatus Chloroheliales</taxon>
        <taxon>Candidatus Chloroheliaceae</taxon>
        <taxon>Candidatus Chlorohelix</taxon>
    </lineage>
</organism>
<feature type="transmembrane region" description="Helical" evidence="8">
    <location>
        <begin position="12"/>
        <end position="32"/>
    </location>
</feature>
<dbReference type="GO" id="GO:0016763">
    <property type="term" value="F:pentosyltransferase activity"/>
    <property type="evidence" value="ECO:0007669"/>
    <property type="project" value="TreeGrafter"/>
</dbReference>
<dbReference type="AlphaFoldDB" id="A0A8T7LQY8"/>
<feature type="transmembrane region" description="Helical" evidence="8">
    <location>
        <begin position="132"/>
        <end position="150"/>
    </location>
</feature>
<dbReference type="Proteomes" id="UP001431572">
    <property type="component" value="Chromosome 1"/>
</dbReference>
<feature type="transmembrane region" description="Helical" evidence="8">
    <location>
        <begin position="157"/>
        <end position="174"/>
    </location>
</feature>
<dbReference type="RefSeq" id="WP_341468229.1">
    <property type="nucleotide sequence ID" value="NZ_CP128399.1"/>
</dbReference>
<gene>
    <name evidence="9" type="ORF">HXX08_01105</name>
    <name evidence="10" type="ORF">OZ401_002141</name>
</gene>
<evidence type="ECO:0000256" key="7">
    <source>
        <dbReference type="ARBA" id="ARBA00023136"/>
    </source>
</evidence>
<feature type="transmembrane region" description="Helical" evidence="8">
    <location>
        <begin position="186"/>
        <end position="211"/>
    </location>
</feature>
<dbReference type="Proteomes" id="UP000521676">
    <property type="component" value="Unassembled WGS sequence"/>
</dbReference>
<dbReference type="InterPro" id="IPR050297">
    <property type="entry name" value="LipidA_mod_glycosyltrf_83"/>
</dbReference>
<dbReference type="PANTHER" id="PTHR33908:SF11">
    <property type="entry name" value="MEMBRANE PROTEIN"/>
    <property type="match status" value="1"/>
</dbReference>
<proteinExistence type="predicted"/>
<feature type="transmembrane region" description="Helical" evidence="8">
    <location>
        <begin position="419"/>
        <end position="439"/>
    </location>
</feature>
<dbReference type="EMBL" id="JACATZ010000001">
    <property type="protein sequence ID" value="NWJ44454.1"/>
    <property type="molecule type" value="Genomic_DNA"/>
</dbReference>
<evidence type="ECO:0000256" key="3">
    <source>
        <dbReference type="ARBA" id="ARBA00022676"/>
    </source>
</evidence>
<evidence type="ECO:0000256" key="6">
    <source>
        <dbReference type="ARBA" id="ARBA00022989"/>
    </source>
</evidence>
<feature type="transmembrane region" description="Helical" evidence="8">
    <location>
        <begin position="351"/>
        <end position="375"/>
    </location>
</feature>
<protein>
    <recommendedName>
        <fullName evidence="13">Glycosyltransferase RgtA/B/C/D-like domain-containing protein</fullName>
    </recommendedName>
</protein>
<evidence type="ECO:0000313" key="9">
    <source>
        <dbReference type="EMBL" id="NWJ44454.1"/>
    </source>
</evidence>
<keyword evidence="6 8" id="KW-1133">Transmembrane helix</keyword>
<evidence type="ECO:0008006" key="13">
    <source>
        <dbReference type="Google" id="ProtNLM"/>
    </source>
</evidence>
<evidence type="ECO:0000256" key="4">
    <source>
        <dbReference type="ARBA" id="ARBA00022679"/>
    </source>
</evidence>
<sequence length="546" mass="61091">MLSSIIAFARLHPGWTLFLVALLYRIFTASFYSQPGYTDAYYYTNSAIQFWNGNGFRDDYIWNYLARPLPESVIGNPSHSYWMPFTSWLIAAGYSLTFGENYWAGRLPNMLLTALIPPLSYRLGMAVGGIRYGWLAGGLAVFCGFYAPVFSMPDNHAPYAFISLLFLMLTAEWINPGSFLPMPRKLIPVALGLLATIAYLTRVDGVFLLLVPPLCLVLLKKGINWRGVVLMFGIAALSVIPWIVRNFIVSGQLFPGGGTKTIFLRNYNDFFSFDKPLDLAYYLNLTDPSPQWGIGALIMSKLNALGQNLLIIARPAIIMFTPFALFGLFSRKRSDTSLVATLYKGALWRNPILLPFTIYLLLLYITMSLVFTFPSYRGSVYHSGGGLLPYIYVAIAAGIDLVARWWGKLSRPQAEQSRRNFLAFVVILGAILISIGWTLSQSANWDADYRELQQVSAWLDSNTPPGVMVMTPDPTAYWYANRKPSIIINSDPLDKVLQVAKRYNAGYLLLQPIATTAMTALYHDKASPGLKYLVTIGTSQIYQIEP</sequence>
<evidence type="ECO:0000256" key="5">
    <source>
        <dbReference type="ARBA" id="ARBA00022692"/>
    </source>
</evidence>
<comment type="subcellular location">
    <subcellularLocation>
        <location evidence="1">Cell membrane</location>
        <topology evidence="1">Multi-pass membrane protein</topology>
    </subcellularLocation>
</comment>
<reference evidence="10" key="2">
    <citation type="journal article" date="2024" name="Nature">
        <title>Anoxygenic phototroph of the Chloroflexota uses a type I reaction centre.</title>
        <authorList>
            <person name="Tsuji J.M."/>
            <person name="Shaw N.A."/>
            <person name="Nagashima S."/>
            <person name="Venkiteswaran J.J."/>
            <person name="Schiff S.L."/>
            <person name="Watanabe T."/>
            <person name="Fukui M."/>
            <person name="Hanada S."/>
            <person name="Tank M."/>
            <person name="Neufeld J.D."/>
        </authorList>
    </citation>
    <scope>NUCLEOTIDE SEQUENCE</scope>
    <source>
        <strain evidence="10">L227-S17</strain>
    </source>
</reference>
<reference evidence="9 11" key="1">
    <citation type="submission" date="2020-06" db="EMBL/GenBank/DDBJ databases">
        <title>Anoxygenic phototrophic Chloroflexota member uses a Type I reaction center.</title>
        <authorList>
            <person name="Tsuji J.M."/>
            <person name="Shaw N.A."/>
            <person name="Nagashima S."/>
            <person name="Venkiteswaran J."/>
            <person name="Schiff S.L."/>
            <person name="Hanada S."/>
            <person name="Tank M."/>
            <person name="Neufeld J.D."/>
        </authorList>
    </citation>
    <scope>NUCLEOTIDE SEQUENCE [LARGE SCALE GENOMIC DNA]</scope>
    <source>
        <strain evidence="9">L227-S17</strain>
    </source>
</reference>
<keyword evidence="4" id="KW-0808">Transferase</keyword>
<feature type="transmembrane region" description="Helical" evidence="8">
    <location>
        <begin position="223"/>
        <end position="244"/>
    </location>
</feature>
<evidence type="ECO:0000256" key="2">
    <source>
        <dbReference type="ARBA" id="ARBA00022475"/>
    </source>
</evidence>
<keyword evidence="2" id="KW-1003">Cell membrane</keyword>
<keyword evidence="3" id="KW-0328">Glycosyltransferase</keyword>
<name>A0A8T7LQY8_9CHLR</name>
<dbReference type="PANTHER" id="PTHR33908">
    <property type="entry name" value="MANNOSYLTRANSFERASE YKCB-RELATED"/>
    <property type="match status" value="1"/>
</dbReference>
<evidence type="ECO:0000313" key="11">
    <source>
        <dbReference type="Proteomes" id="UP000521676"/>
    </source>
</evidence>
<evidence type="ECO:0000256" key="8">
    <source>
        <dbReference type="SAM" id="Phobius"/>
    </source>
</evidence>
<evidence type="ECO:0000313" key="12">
    <source>
        <dbReference type="Proteomes" id="UP001431572"/>
    </source>
</evidence>
<feature type="transmembrane region" description="Helical" evidence="8">
    <location>
        <begin position="387"/>
        <end position="407"/>
    </location>
</feature>